<proteinExistence type="predicted"/>
<gene>
    <name evidence="1" type="ORF">ACFPRC_30225</name>
</gene>
<dbReference type="Proteomes" id="UP001595855">
    <property type="component" value="Unassembled WGS sequence"/>
</dbReference>
<comment type="caution">
    <text evidence="1">The sequence shown here is derived from an EMBL/GenBank/DDBJ whole genome shotgun (WGS) entry which is preliminary data.</text>
</comment>
<protein>
    <submittedName>
        <fullName evidence="1">Uncharacterized protein</fullName>
    </submittedName>
</protein>
<organism evidence="1 2">
    <name type="scientific">Streptomyces lienomycini</name>
    <dbReference type="NCBI Taxonomy" id="284035"/>
    <lineage>
        <taxon>Bacteria</taxon>
        <taxon>Bacillati</taxon>
        <taxon>Actinomycetota</taxon>
        <taxon>Actinomycetes</taxon>
        <taxon>Kitasatosporales</taxon>
        <taxon>Streptomycetaceae</taxon>
        <taxon>Streptomyces</taxon>
    </lineage>
</organism>
<dbReference type="RefSeq" id="WP_271414814.1">
    <property type="nucleotide sequence ID" value="NZ_BAAATN010000008.1"/>
</dbReference>
<sequence length="47" mass="5183">MASYAEVKTPRAVDAGVPVELRVLIAGEISWGHVVVRSPRRRLGRRA</sequence>
<dbReference type="EMBL" id="JBHSJO010000001">
    <property type="protein sequence ID" value="MFC5019122.1"/>
    <property type="molecule type" value="Genomic_DNA"/>
</dbReference>
<name>A0ABV9X340_9ACTN</name>
<keyword evidence="2" id="KW-1185">Reference proteome</keyword>
<evidence type="ECO:0000313" key="1">
    <source>
        <dbReference type="EMBL" id="MFC5019122.1"/>
    </source>
</evidence>
<accession>A0ABV9X340</accession>
<reference evidence="2" key="1">
    <citation type="journal article" date="2019" name="Int. J. Syst. Evol. Microbiol.">
        <title>The Global Catalogue of Microorganisms (GCM) 10K type strain sequencing project: providing services to taxonomists for standard genome sequencing and annotation.</title>
        <authorList>
            <consortium name="The Broad Institute Genomics Platform"/>
            <consortium name="The Broad Institute Genome Sequencing Center for Infectious Disease"/>
            <person name="Wu L."/>
            <person name="Ma J."/>
        </authorList>
    </citation>
    <scope>NUCLEOTIDE SEQUENCE [LARGE SCALE GENOMIC DNA]</scope>
    <source>
        <strain evidence="2">CGMCC 4.1542</strain>
    </source>
</reference>
<evidence type="ECO:0000313" key="2">
    <source>
        <dbReference type="Proteomes" id="UP001595855"/>
    </source>
</evidence>